<dbReference type="FunFam" id="1.10.1200.10:FF:000005">
    <property type="entry name" value="Nonribosomal peptide synthetase 1"/>
    <property type="match status" value="2"/>
</dbReference>
<dbReference type="FunFam" id="2.30.38.10:FF:000001">
    <property type="entry name" value="Non-ribosomal peptide synthetase PvdI"/>
    <property type="match status" value="2"/>
</dbReference>
<evidence type="ECO:0000259" key="7">
    <source>
        <dbReference type="PROSITE" id="PS50075"/>
    </source>
</evidence>
<dbReference type="InterPro" id="IPR045851">
    <property type="entry name" value="AMP-bd_C_sf"/>
</dbReference>
<sequence length="1922" mass="221055">MSNDVYNADLLTKEEKFWLDQLSTDLEMSSFVNFNKKVGVKNQEEKIFTYRLSENISHKISEISNHSEYGMFIILIASVKYLLSIYTDSKDISIGTPVIQSKSGTAYYDHLLIIRSNVHSNMTFKELLLKVQQNITEANKNQKVSHKRLAKLLGDENANSNKLNPRTVIQFENIQHNISNHYTNADTVFNFKWHGDKIECCITCKESVGDLIERVINQLTHLLKAVVANPSIRLSEIDILSNERNRILNEFNNTKTGFPKDQSVVDLFEFQVAKSPHKLAVFYQNQNLTYEELNIRANHIAHKLVELGAKKDSVIGIMLDRSLELPIGILGVLKAGAAYLPIDPNYPNERINYLLSNSNVDIILKCSNNEFNFIIENTRFVDIDTTLGDGTPIEMSGNLELKIPLESLMYVLYTSGSTGDPKGVMVKRNSFMNLLNWYTNEFDMNPTDNVLLIAPISFDTAHKNLFAPLIKGGRLHLFESGMYDYNKMSDYINIHKITSINCTPSGFYPLVDYNERTNFSRLITLKRIFLGGESINCKKLKPLVKSINFKSEIINTYGPTECTDLASFYRISNQEIEQLKVIPIGKPLNNVEIYIVDQEMNLVPIGITGELCIAGVGLARGYYNAPDLTREKFVEFPKITEKKVYKTGDMARWMPDGNIEFIGRKDNLTKIRGFRVEVGEIETGLMKHPDVDEVVVVAIEDTFGTKVLSAYFVANVNITNSELRNFLIKSLPNFMVPTYFTQLKKMPLNQNGKIDRKALPVSNLDPVSDFDYVAPEGELEKKVAHIWRDVLNIQKIGVYDNFFELGGHSLNAASIILKVNQEFDVNIHLSEMFKKPTIKEFTTLILDGEQHKSSIILPVEAREYYPVSSQQKRLFIMWQLNRDSVAYNLPSGTIIEGDLEYDMLVRAFQHLVDRHESLRTSFSFINGQVVQYVHPKLKVIVDIVEASEEELMEYVHGFATPFNLGQPPLFRIKVIKIRENKHLLLTDAHHIVFDGISMDIIMEEFYDSYLNKDLPPIKLQYRDYAVWQAEFFQTDDFKSKEKYWLNIFKDEPPLLELNTDYPRHPVQLYDSDYVPIMAGYDLTKRLKKIAKENGTTLYTVLLAALNVLFLKYTGQEDITIGTPTAGRSRPGLERTIGMFVNTVVIRNFPCRKKTFLNFLDEVKDNAIKAIDHEEYPFELLVNQVDAYRNTGRNPIFDIMFSLDNDEYFFKDKGELTFRKFPFESSMTQFDMFIHVLEINEDMHFKWKYRKDIFKKDTVQRLAEHFIYLLDEITEKMDIPLQDIQMMSESEMKTVLYEFNNTTDEYLYQMTVHEIFEQKVKEGPSENAIVYKEMTLTYSELDARANQLARTLRKKGVQRNSVVGLIAEPSLEMVIGVLSVLKAGGAFLPIDPTLPISRIKYFLRDSDCQLVLARNNMKERFTFEQEVIRLDDEINCKEDGCYLENINQPDDLAYVIYTSGTTGNPKGVMVEHKNIVNQLIGLIRKLKFNQEMNHLLLAKITFDVSVQQILLPILSGGRLYIPEEELIAEPRNMWNFIEKNKINVLGAVPTHLKVLIDNIVISQPLNYVLVAGEVFTKSLYDQLKSTVNAEMIINLYGPTETTIFSTYYICRENEEGSSIPIGKPLSNYRAYILNQDYYPVPIGVTGELYIAGAGVGRGYINKSDLTDEKFMSNPFIPGEKMYKTGDFTRWLPNGDIEYLGRIDHQVKVKGVRVEPDEIKNNILNHKYIDNAIVVAKQNQSNESYLCAYLITNQEVTSTELREYLRNKLPEYMIPSHFVQLESMPVTNNDKVDVRALQERDDENYISLGTTYIAPGTNLEKMIAEIWKQVLGVNQVGIYDHFFELGGNSLNIIQINERLKNDLNIDITVMMLFRYPTIYSLSQQLKMTAESRVQEKMNSNRVQVIKESKNRLKQRRQRKRDSNE</sequence>
<dbReference type="InterPro" id="IPR000873">
    <property type="entry name" value="AMP-dep_synth/lig_dom"/>
</dbReference>
<dbReference type="PROSITE" id="PS50075">
    <property type="entry name" value="CARRIER"/>
    <property type="match status" value="2"/>
</dbReference>
<comment type="cofactor">
    <cofactor evidence="1">
        <name>pantetheine 4'-phosphate</name>
        <dbReference type="ChEBI" id="CHEBI:47942"/>
    </cofactor>
</comment>
<dbReference type="GO" id="GO:0003824">
    <property type="term" value="F:catalytic activity"/>
    <property type="evidence" value="ECO:0007669"/>
    <property type="project" value="InterPro"/>
</dbReference>
<proteinExistence type="inferred from homology"/>
<dbReference type="Pfam" id="PF00668">
    <property type="entry name" value="Condensation"/>
    <property type="match status" value="2"/>
</dbReference>
<gene>
    <name evidence="8" type="ORF">BW900_19000</name>
</gene>
<evidence type="ECO:0000256" key="6">
    <source>
        <dbReference type="ARBA" id="ARBA00022840"/>
    </source>
</evidence>
<dbReference type="PANTHER" id="PTHR45527:SF1">
    <property type="entry name" value="FATTY ACID SYNTHASE"/>
    <property type="match status" value="1"/>
</dbReference>
<reference evidence="8 9" key="1">
    <citation type="submission" date="2017-01" db="EMBL/GenBank/DDBJ databases">
        <title>Bacillus cereus isolates.</title>
        <authorList>
            <person name="Beno S.M."/>
        </authorList>
    </citation>
    <scope>NUCLEOTIDE SEQUENCE [LARGE SCALE GENOMIC DNA]</scope>
    <source>
        <strain evidence="8 9">FSL W7-1108</strain>
    </source>
</reference>
<dbReference type="Gene3D" id="3.30.559.10">
    <property type="entry name" value="Chloramphenicol acetyltransferase-like domain"/>
    <property type="match status" value="1"/>
</dbReference>
<dbReference type="InterPro" id="IPR020845">
    <property type="entry name" value="AMP-binding_CS"/>
</dbReference>
<dbReference type="CDD" id="cd05930">
    <property type="entry name" value="A_NRPS"/>
    <property type="match status" value="1"/>
</dbReference>
<dbReference type="NCBIfam" id="NF003417">
    <property type="entry name" value="PRK04813.1"/>
    <property type="match status" value="2"/>
</dbReference>
<dbReference type="Pfam" id="PF13193">
    <property type="entry name" value="AMP-binding_C"/>
    <property type="match status" value="2"/>
</dbReference>
<dbReference type="GO" id="GO:0031177">
    <property type="term" value="F:phosphopantetheine binding"/>
    <property type="evidence" value="ECO:0007669"/>
    <property type="project" value="TreeGrafter"/>
</dbReference>
<comment type="caution">
    <text evidence="8">The sequence shown here is derived from an EMBL/GenBank/DDBJ whole genome shotgun (WGS) entry which is preliminary data.</text>
</comment>
<evidence type="ECO:0000313" key="8">
    <source>
        <dbReference type="EMBL" id="OOR05030.1"/>
    </source>
</evidence>
<dbReference type="Gene3D" id="3.30.300.30">
    <property type="match status" value="2"/>
</dbReference>
<dbReference type="Gene3D" id="2.30.38.10">
    <property type="entry name" value="Luciferase, Domain 3"/>
    <property type="match status" value="2"/>
</dbReference>
<dbReference type="GO" id="GO:0005829">
    <property type="term" value="C:cytosol"/>
    <property type="evidence" value="ECO:0007669"/>
    <property type="project" value="TreeGrafter"/>
</dbReference>
<dbReference type="InterPro" id="IPR001242">
    <property type="entry name" value="Condensation_dom"/>
</dbReference>
<evidence type="ECO:0000256" key="1">
    <source>
        <dbReference type="ARBA" id="ARBA00001957"/>
    </source>
</evidence>
<dbReference type="GO" id="GO:0044550">
    <property type="term" value="P:secondary metabolite biosynthetic process"/>
    <property type="evidence" value="ECO:0007669"/>
    <property type="project" value="TreeGrafter"/>
</dbReference>
<evidence type="ECO:0000256" key="4">
    <source>
        <dbReference type="ARBA" id="ARBA00022553"/>
    </source>
</evidence>
<evidence type="ECO:0000256" key="2">
    <source>
        <dbReference type="ARBA" id="ARBA00006432"/>
    </source>
</evidence>
<evidence type="ECO:0000256" key="3">
    <source>
        <dbReference type="ARBA" id="ARBA00022450"/>
    </source>
</evidence>
<dbReference type="PROSITE" id="PS00455">
    <property type="entry name" value="AMP_BINDING"/>
    <property type="match status" value="2"/>
</dbReference>
<dbReference type="NCBIfam" id="TIGR01733">
    <property type="entry name" value="AA-adenyl-dom"/>
    <property type="match status" value="2"/>
</dbReference>
<name>A0A1S9T516_BACMY</name>
<dbReference type="InterPro" id="IPR020459">
    <property type="entry name" value="AMP-binding"/>
</dbReference>
<dbReference type="InterPro" id="IPR036736">
    <property type="entry name" value="ACP-like_sf"/>
</dbReference>
<dbReference type="Pfam" id="PF00550">
    <property type="entry name" value="PP-binding"/>
    <property type="match status" value="2"/>
</dbReference>
<dbReference type="Proteomes" id="UP000190696">
    <property type="component" value="Unassembled WGS sequence"/>
</dbReference>
<dbReference type="SUPFAM" id="SSF47336">
    <property type="entry name" value="ACP-like"/>
    <property type="match status" value="2"/>
</dbReference>
<comment type="similarity">
    <text evidence="2">Belongs to the ATP-dependent AMP-binding enzyme family.</text>
</comment>
<dbReference type="Gene3D" id="1.10.1200.10">
    <property type="entry name" value="ACP-like"/>
    <property type="match status" value="2"/>
</dbReference>
<keyword evidence="3" id="KW-0596">Phosphopantetheine</keyword>
<organism evidence="8 9">
    <name type="scientific">Bacillus mycoides</name>
    <dbReference type="NCBI Taxonomy" id="1405"/>
    <lineage>
        <taxon>Bacteria</taxon>
        <taxon>Bacillati</taxon>
        <taxon>Bacillota</taxon>
        <taxon>Bacilli</taxon>
        <taxon>Bacillales</taxon>
        <taxon>Bacillaceae</taxon>
        <taxon>Bacillus</taxon>
        <taxon>Bacillus cereus group</taxon>
    </lineage>
</organism>
<dbReference type="PANTHER" id="PTHR45527">
    <property type="entry name" value="NONRIBOSOMAL PEPTIDE SYNTHETASE"/>
    <property type="match status" value="1"/>
</dbReference>
<dbReference type="Pfam" id="PF00501">
    <property type="entry name" value="AMP-binding"/>
    <property type="match status" value="2"/>
</dbReference>
<dbReference type="EMBL" id="MUAI01000018">
    <property type="protein sequence ID" value="OOR05030.1"/>
    <property type="molecule type" value="Genomic_DNA"/>
</dbReference>
<dbReference type="Gene3D" id="3.40.50.980">
    <property type="match status" value="4"/>
</dbReference>
<dbReference type="RefSeq" id="WP_078176637.1">
    <property type="nucleotide sequence ID" value="NZ_JBCMNA010000039.1"/>
</dbReference>
<dbReference type="InterPro" id="IPR010071">
    <property type="entry name" value="AA_adenyl_dom"/>
</dbReference>
<dbReference type="InterPro" id="IPR025110">
    <property type="entry name" value="AMP-bd_C"/>
</dbReference>
<dbReference type="PRINTS" id="PR00154">
    <property type="entry name" value="AMPBINDING"/>
</dbReference>
<dbReference type="FunFam" id="3.40.50.12780:FF:000012">
    <property type="entry name" value="Non-ribosomal peptide synthetase"/>
    <property type="match status" value="1"/>
</dbReference>
<dbReference type="GO" id="GO:0008610">
    <property type="term" value="P:lipid biosynthetic process"/>
    <property type="evidence" value="ECO:0007669"/>
    <property type="project" value="UniProtKB-ARBA"/>
</dbReference>
<dbReference type="CDD" id="cd19531">
    <property type="entry name" value="LCL_NRPS-like"/>
    <property type="match status" value="1"/>
</dbReference>
<dbReference type="FunFam" id="3.40.50.980:FF:000001">
    <property type="entry name" value="Non-ribosomal peptide synthetase"/>
    <property type="match status" value="2"/>
</dbReference>
<dbReference type="InterPro" id="IPR009081">
    <property type="entry name" value="PP-bd_ACP"/>
</dbReference>
<dbReference type="InterPro" id="IPR023213">
    <property type="entry name" value="CAT-like_dom_sf"/>
</dbReference>
<dbReference type="GO" id="GO:0043041">
    <property type="term" value="P:amino acid activation for nonribosomal peptide biosynthetic process"/>
    <property type="evidence" value="ECO:0007669"/>
    <property type="project" value="TreeGrafter"/>
</dbReference>
<dbReference type="SUPFAM" id="SSF52777">
    <property type="entry name" value="CoA-dependent acyltransferases"/>
    <property type="match status" value="3"/>
</dbReference>
<feature type="domain" description="Carrier" evidence="7">
    <location>
        <begin position="1812"/>
        <end position="1887"/>
    </location>
</feature>
<keyword evidence="4" id="KW-0597">Phosphoprotein</keyword>
<keyword evidence="5" id="KW-0547">Nucleotide-binding</keyword>
<protein>
    <submittedName>
        <fullName evidence="8">Non-ribosomal peptide synthetase</fullName>
    </submittedName>
</protein>
<dbReference type="SUPFAM" id="SSF56801">
    <property type="entry name" value="Acetyl-CoA synthetase-like"/>
    <property type="match status" value="2"/>
</dbReference>
<accession>A0A1S9T516</accession>
<dbReference type="Gene3D" id="3.30.559.30">
    <property type="entry name" value="Nonribosomal peptide synthetase, condensation domain"/>
    <property type="match status" value="2"/>
</dbReference>
<keyword evidence="6" id="KW-0067">ATP-binding</keyword>
<feature type="domain" description="Carrier" evidence="7">
    <location>
        <begin position="774"/>
        <end position="849"/>
    </location>
</feature>
<evidence type="ECO:0000313" key="9">
    <source>
        <dbReference type="Proteomes" id="UP000190696"/>
    </source>
</evidence>
<dbReference type="GO" id="GO:0005524">
    <property type="term" value="F:ATP binding"/>
    <property type="evidence" value="ECO:0007669"/>
    <property type="project" value="UniProtKB-KW"/>
</dbReference>
<evidence type="ECO:0000256" key="5">
    <source>
        <dbReference type="ARBA" id="ARBA00022741"/>
    </source>
</evidence>